<evidence type="ECO:0000313" key="2">
    <source>
        <dbReference type="EMBL" id="MBB5405914.1"/>
    </source>
</evidence>
<dbReference type="PANTHER" id="PTHR33055:SF3">
    <property type="entry name" value="PUTATIVE TRANSPOSASE FOR IS117-RELATED"/>
    <property type="match status" value="1"/>
</dbReference>
<dbReference type="GO" id="GO:0004803">
    <property type="term" value="F:transposase activity"/>
    <property type="evidence" value="ECO:0007669"/>
    <property type="project" value="InterPro"/>
</dbReference>
<evidence type="ECO:0000313" key="3">
    <source>
        <dbReference type="Proteomes" id="UP000592820"/>
    </source>
</evidence>
<dbReference type="GO" id="GO:0006313">
    <property type="term" value="P:DNA transposition"/>
    <property type="evidence" value="ECO:0007669"/>
    <property type="project" value="InterPro"/>
</dbReference>
<feature type="domain" description="Transposase IS116/IS110/IS902 C-terminal" evidence="1">
    <location>
        <begin position="105"/>
        <end position="160"/>
    </location>
</feature>
<dbReference type="AlphaFoldDB" id="A0A7W8P5W8"/>
<name>A0A7W8P5W8_9BURK</name>
<comment type="caution">
    <text evidence="2">The sequence shown here is derived from an EMBL/GenBank/DDBJ whole genome shotgun (WGS) entry which is preliminary data.</text>
</comment>
<gene>
    <name evidence="2" type="ORF">HDG41_008013</name>
</gene>
<dbReference type="EMBL" id="JACHDE010000048">
    <property type="protein sequence ID" value="MBB5405914.1"/>
    <property type="molecule type" value="Genomic_DNA"/>
</dbReference>
<protein>
    <submittedName>
        <fullName evidence="2">Transposase</fullName>
    </submittedName>
</protein>
<accession>A0A7W8P5W8</accession>
<dbReference type="InterPro" id="IPR047650">
    <property type="entry name" value="Transpos_IS110"/>
</dbReference>
<dbReference type="InterPro" id="IPR003346">
    <property type="entry name" value="Transposase_20"/>
</dbReference>
<reference evidence="2 3" key="1">
    <citation type="submission" date="2020-08" db="EMBL/GenBank/DDBJ databases">
        <title>Genomic Encyclopedia of Type Strains, Phase IV (KMG-V): Genome sequencing to study the core and pangenomes of soil and plant-associated prokaryotes.</title>
        <authorList>
            <person name="Whitman W."/>
        </authorList>
    </citation>
    <scope>NUCLEOTIDE SEQUENCE [LARGE SCALE GENOMIC DNA]</scope>
    <source>
        <strain evidence="2 3">JPY162</strain>
    </source>
</reference>
<organism evidence="2 3">
    <name type="scientific">Paraburkholderia youngii</name>
    <dbReference type="NCBI Taxonomy" id="2782701"/>
    <lineage>
        <taxon>Bacteria</taxon>
        <taxon>Pseudomonadati</taxon>
        <taxon>Pseudomonadota</taxon>
        <taxon>Betaproteobacteria</taxon>
        <taxon>Burkholderiales</taxon>
        <taxon>Burkholderiaceae</taxon>
        <taxon>Paraburkholderia</taxon>
    </lineage>
</organism>
<proteinExistence type="predicted"/>
<dbReference type="Pfam" id="PF02371">
    <property type="entry name" value="Transposase_20"/>
    <property type="match status" value="1"/>
</dbReference>
<dbReference type="Proteomes" id="UP000592820">
    <property type="component" value="Unassembled WGS sequence"/>
</dbReference>
<dbReference type="PANTHER" id="PTHR33055">
    <property type="entry name" value="TRANSPOSASE FOR INSERTION SEQUENCE ELEMENT IS1111A"/>
    <property type="match status" value="1"/>
</dbReference>
<dbReference type="GO" id="GO:0003677">
    <property type="term" value="F:DNA binding"/>
    <property type="evidence" value="ECO:0007669"/>
    <property type="project" value="InterPro"/>
</dbReference>
<sequence length="187" mass="20332">MNIATVGLDLAKNVLQVHAVDSQGHIVVRKQLRRTDVFLLEFGISLPVGHAVVKRLSVVLAEHPLPPRLVAILERPHAHFKYLIQQIGDIEKELDRQLAEDPVGQRLLTIPGVGPITASLLALELGDGKQYRCGRDFAAAVGLVPNQYSTGGRANLLGISQCPSNGNTRPASTSCNPSTIFRYSRML</sequence>
<evidence type="ECO:0000259" key="1">
    <source>
        <dbReference type="Pfam" id="PF02371"/>
    </source>
</evidence>